<dbReference type="GO" id="GO:0016614">
    <property type="term" value="F:oxidoreductase activity, acting on CH-OH group of donors"/>
    <property type="evidence" value="ECO:0007669"/>
    <property type="project" value="InterPro"/>
</dbReference>
<evidence type="ECO:0000256" key="4">
    <source>
        <dbReference type="ARBA" id="ARBA00022827"/>
    </source>
</evidence>
<dbReference type="InterPro" id="IPR016024">
    <property type="entry name" value="ARM-type_fold"/>
</dbReference>
<keyword evidence="5" id="KW-0560">Oxidoreductase</keyword>
<dbReference type="InterPro" id="IPR036188">
    <property type="entry name" value="FAD/NAD-bd_sf"/>
</dbReference>
<feature type="domain" description="Glucose-methanol-choline oxidoreductase N-terminal" evidence="6">
    <location>
        <begin position="262"/>
        <end position="474"/>
    </location>
</feature>
<comment type="similarity">
    <text evidence="2">Belongs to the GMC oxidoreductase family.</text>
</comment>
<dbReference type="InterPro" id="IPR000172">
    <property type="entry name" value="GMC_OxRdtase_N"/>
</dbReference>
<name>A0AAF0EFK4_9BASI</name>
<dbReference type="PANTHER" id="PTHR46056">
    <property type="entry name" value="LONG-CHAIN-ALCOHOL OXIDASE"/>
    <property type="match status" value="1"/>
</dbReference>
<keyword evidence="3" id="KW-0285">Flavoprotein</keyword>
<dbReference type="Proteomes" id="UP001214415">
    <property type="component" value="Chromosome 4"/>
</dbReference>
<proteinExistence type="inferred from homology"/>
<protein>
    <recommendedName>
        <fullName evidence="11">Long-chain-alcohol oxidase</fullName>
    </recommendedName>
</protein>
<keyword evidence="4" id="KW-0274">FAD</keyword>
<evidence type="ECO:0000259" key="8">
    <source>
        <dbReference type="Pfam" id="PF05199"/>
    </source>
</evidence>
<keyword evidence="10" id="KW-1185">Reference proteome</keyword>
<evidence type="ECO:0000313" key="9">
    <source>
        <dbReference type="EMBL" id="WFD23508.1"/>
    </source>
</evidence>
<gene>
    <name evidence="9" type="ORF">MEQU1_002199</name>
</gene>
<dbReference type="Pfam" id="PF05199">
    <property type="entry name" value="GMC_oxred_C"/>
    <property type="match status" value="1"/>
</dbReference>
<dbReference type="Gene3D" id="3.50.50.60">
    <property type="entry name" value="FAD/NAD(P)-binding domain"/>
    <property type="match status" value="2"/>
</dbReference>
<dbReference type="PANTHER" id="PTHR46056:SF12">
    <property type="entry name" value="LONG-CHAIN-ALCOHOL OXIDASE"/>
    <property type="match status" value="1"/>
</dbReference>
<evidence type="ECO:0008006" key="11">
    <source>
        <dbReference type="Google" id="ProtNLM"/>
    </source>
</evidence>
<dbReference type="EMBL" id="CP119903">
    <property type="protein sequence ID" value="WFD23508.1"/>
    <property type="molecule type" value="Genomic_DNA"/>
</dbReference>
<dbReference type="SUPFAM" id="SSF48371">
    <property type="entry name" value="ARM repeat"/>
    <property type="match status" value="1"/>
</dbReference>
<sequence>MYKGPLCVDVSHPYADEIWDADQKRAVAAIGNAIIAPLSPQETAQLLEQLPSDMPEAQRALLREYTQMKFTDVPGAVNMVAMHLVETVSFKLRFLMGTLLKTLSTRAGCLALTGTLGPVWDLDSRTITQALIRWRDAPIELLRLGQLGLCGLTMIVFYRHMSKASEALGYPTGPSNDWKQPPGAEPQEAIPHYDFSFLNDTLPHEPGKEPIEYEADVVIVGSGCGGGVVAAYLAERGLRVIVVDKGLYVRPDEMPMTQDFGMEQMFERLGFVPTSNLSLAVLAGSGWGGGSTINWSATLEPRHFVRHAWATQYGMPYFCSQEFAQDLRACAQRMGTTDQVQHNKANSLLLLGGQRCGQPVAAVPQNNGHMLHYCGQCHFGCPSGHKQSTVMTWLRDAAEHGAQFLKHCDIERVLVEGGKATGVMGTVQGHRVVIKGTKAVTISAGSINTPAILLRTPALKINAQIGEHLHLHPVAFVHGFYEQQIDPWKGPILSTVSNAAELVDPHGWGAKIEIMVSAPSLFCALLPFDGALQHKQLASRYRYGFTIIVIVRDRHGGRVTLDKFGRPLMEYTLSKFDQKSMLAGVLRATEIHASAGASMITTSQFHAPVYEAPCMNASEPPAVPETWMPGSYKFTSVPPQRSLSEPTFVAFQQQIKKLGFGTLRVLLGSAHQMSSCRMGADPSTSACDPLGRVRGVDRLWVADGSSIPEASGVNPMLTILGTARGIARNMARELGVATPNDRAPAAYAPQASVVAVARDSTDENVDQALQQAVKAMREQVGAKQVHAQLAADVAQWLAQADLSHAQDSKTLARLTSLWMGRLSPAVARRLLEMLVPPLSVPGDHVDGCLAVLAHVARWVDRCIAKTATFLSHSERVGTWVSDTRAALAQALDDAPVTTAKSLLQCVDAFVAHTHASPLHTSHAQTLRAPVERWCTEPETMVDAYRVLTRWPDPPPDAMKRLHALLQTASPDMAEQIWRVAAEWASEAWDGAWLAQLEEDALSTNAPQRRVGAAYMLARLLSVQAQHRTKDAARLGDLVLRMRYDTHEPVLLELCRLWPDYMQVQDAPAQCLTILAWLLRGSAPVRAECARAVGVWVERAAQPGPPALQAWLHEHLWGAHGLVHDADLITRARAMWTLANWCAVTEAYAPVPQQVAIHALTDDERVSVHAVRAVGSLVRLAPTDEVEEALRQAQALVARDHPPKVRWNAMACVARVLEREGPTPMSAWAVGVQCMATALNDPLFKPS</sequence>
<dbReference type="InterPro" id="IPR003953">
    <property type="entry name" value="FAD-dep_OxRdtase_2_FAD-bd"/>
</dbReference>
<dbReference type="AlphaFoldDB" id="A0AAF0EFK4"/>
<evidence type="ECO:0000259" key="7">
    <source>
        <dbReference type="Pfam" id="PF00890"/>
    </source>
</evidence>
<evidence type="ECO:0000313" key="10">
    <source>
        <dbReference type="Proteomes" id="UP001214415"/>
    </source>
</evidence>
<dbReference type="InterPro" id="IPR007867">
    <property type="entry name" value="GMC_OxRtase_C"/>
</dbReference>
<comment type="cofactor">
    <cofactor evidence="1">
        <name>FAD</name>
        <dbReference type="ChEBI" id="CHEBI:57692"/>
    </cofactor>
</comment>
<evidence type="ECO:0000256" key="1">
    <source>
        <dbReference type="ARBA" id="ARBA00001974"/>
    </source>
</evidence>
<feature type="domain" description="Glucose-methanol-choline oxidoreductase C-terminal" evidence="8">
    <location>
        <begin position="557"/>
        <end position="723"/>
    </location>
</feature>
<accession>A0AAF0EFK4</accession>
<evidence type="ECO:0000259" key="6">
    <source>
        <dbReference type="Pfam" id="PF00732"/>
    </source>
</evidence>
<dbReference type="GO" id="GO:0050660">
    <property type="term" value="F:flavin adenine dinucleotide binding"/>
    <property type="evidence" value="ECO:0007669"/>
    <property type="project" value="InterPro"/>
</dbReference>
<evidence type="ECO:0000256" key="5">
    <source>
        <dbReference type="ARBA" id="ARBA00023002"/>
    </source>
</evidence>
<evidence type="ECO:0000256" key="3">
    <source>
        <dbReference type="ARBA" id="ARBA00022630"/>
    </source>
</evidence>
<reference evidence="9" key="1">
    <citation type="submission" date="2023-03" db="EMBL/GenBank/DDBJ databases">
        <title>Mating type loci evolution in Malassezia.</title>
        <authorList>
            <person name="Coelho M.A."/>
        </authorList>
    </citation>
    <scope>NUCLEOTIDE SEQUENCE</scope>
    <source>
        <strain evidence="9">CBS 12830</strain>
    </source>
</reference>
<dbReference type="Pfam" id="PF00732">
    <property type="entry name" value="GMC_oxred_N"/>
    <property type="match status" value="1"/>
</dbReference>
<feature type="domain" description="FAD-dependent oxidoreductase 2 FAD-binding" evidence="7">
    <location>
        <begin position="216"/>
        <end position="248"/>
    </location>
</feature>
<dbReference type="SUPFAM" id="SSF51905">
    <property type="entry name" value="FAD/NAD(P)-binding domain"/>
    <property type="match status" value="1"/>
</dbReference>
<organism evidence="9 10">
    <name type="scientific">Malassezia equina</name>
    <dbReference type="NCBI Taxonomy" id="1381935"/>
    <lineage>
        <taxon>Eukaryota</taxon>
        <taxon>Fungi</taxon>
        <taxon>Dikarya</taxon>
        <taxon>Basidiomycota</taxon>
        <taxon>Ustilaginomycotina</taxon>
        <taxon>Malasseziomycetes</taxon>
        <taxon>Malasseziales</taxon>
        <taxon>Malasseziaceae</taxon>
        <taxon>Malassezia</taxon>
    </lineage>
</organism>
<dbReference type="Pfam" id="PF00890">
    <property type="entry name" value="FAD_binding_2"/>
    <property type="match status" value="1"/>
</dbReference>
<evidence type="ECO:0000256" key="2">
    <source>
        <dbReference type="ARBA" id="ARBA00010790"/>
    </source>
</evidence>